<dbReference type="GO" id="GO:0005507">
    <property type="term" value="F:copper ion binding"/>
    <property type="evidence" value="ECO:0007669"/>
    <property type="project" value="TreeGrafter"/>
</dbReference>
<evidence type="ECO:0000256" key="1">
    <source>
        <dbReference type="ARBA" id="ARBA00010169"/>
    </source>
</evidence>
<comment type="caution">
    <text evidence="2">The sequence shown here is derived from an EMBL/GenBank/DDBJ whole genome shotgun (WGS) entry which is preliminary data.</text>
</comment>
<sequence>MSAVQSDYVWVYMTHGQVDEAKAMVRQLLEERLIACANINDGMTAMYWWDGAVQEDSECFIIAKTRRDLFEQLTDRVNALHPYEVPCVIALPIQGGHEPYLSWLEKETRG</sequence>
<evidence type="ECO:0000313" key="2">
    <source>
        <dbReference type="EMBL" id="MBO1322503.1"/>
    </source>
</evidence>
<dbReference type="Gene3D" id="3.30.70.120">
    <property type="match status" value="1"/>
</dbReference>
<dbReference type="RefSeq" id="WP_207862475.1">
    <property type="nucleotide sequence ID" value="NZ_JAFREP010000038.1"/>
</dbReference>
<dbReference type="SUPFAM" id="SSF54913">
    <property type="entry name" value="GlnB-like"/>
    <property type="match status" value="1"/>
</dbReference>
<organism evidence="2 3">
    <name type="scientific">Acanthopleuribacter pedis</name>
    <dbReference type="NCBI Taxonomy" id="442870"/>
    <lineage>
        <taxon>Bacteria</taxon>
        <taxon>Pseudomonadati</taxon>
        <taxon>Acidobacteriota</taxon>
        <taxon>Holophagae</taxon>
        <taxon>Acanthopleuribacterales</taxon>
        <taxon>Acanthopleuribacteraceae</taxon>
        <taxon>Acanthopleuribacter</taxon>
    </lineage>
</organism>
<dbReference type="GO" id="GO:0010038">
    <property type="term" value="P:response to metal ion"/>
    <property type="evidence" value="ECO:0007669"/>
    <property type="project" value="InterPro"/>
</dbReference>
<dbReference type="PANTHER" id="PTHR23419">
    <property type="entry name" value="DIVALENT CATION TOLERANCE CUTA-RELATED"/>
    <property type="match status" value="1"/>
</dbReference>
<dbReference type="InterPro" id="IPR011322">
    <property type="entry name" value="N-reg_PII-like_a/b"/>
</dbReference>
<dbReference type="AlphaFoldDB" id="A0A8J7U5F6"/>
<name>A0A8J7U5F6_9BACT</name>
<protein>
    <submittedName>
        <fullName evidence="2">Divalent-cation tolerance protein CutA</fullName>
    </submittedName>
</protein>
<dbReference type="InterPro" id="IPR004323">
    <property type="entry name" value="Ion_tolerance_CutA"/>
</dbReference>
<evidence type="ECO:0000313" key="3">
    <source>
        <dbReference type="Proteomes" id="UP000664417"/>
    </source>
</evidence>
<keyword evidence="3" id="KW-1185">Reference proteome</keyword>
<dbReference type="Proteomes" id="UP000664417">
    <property type="component" value="Unassembled WGS sequence"/>
</dbReference>
<dbReference type="PANTHER" id="PTHR23419:SF8">
    <property type="entry name" value="FI09726P"/>
    <property type="match status" value="1"/>
</dbReference>
<dbReference type="EMBL" id="JAFREP010000038">
    <property type="protein sequence ID" value="MBO1322503.1"/>
    <property type="molecule type" value="Genomic_DNA"/>
</dbReference>
<proteinExistence type="inferred from homology"/>
<dbReference type="InterPro" id="IPR015867">
    <property type="entry name" value="N-reg_PII/ATP_PRibTrfase_C"/>
</dbReference>
<reference evidence="2" key="1">
    <citation type="submission" date="2021-03" db="EMBL/GenBank/DDBJ databases">
        <authorList>
            <person name="Wang G."/>
        </authorList>
    </citation>
    <scope>NUCLEOTIDE SEQUENCE</scope>
    <source>
        <strain evidence="2">KCTC 12899</strain>
    </source>
</reference>
<dbReference type="Pfam" id="PF03091">
    <property type="entry name" value="CutA1"/>
    <property type="match status" value="1"/>
</dbReference>
<comment type="similarity">
    <text evidence="1">Belongs to the CutA family.</text>
</comment>
<gene>
    <name evidence="2" type="ORF">J3U88_28780</name>
</gene>
<accession>A0A8J7U5F6</accession>